<organism evidence="4">
    <name type="scientific">Echinostoma caproni</name>
    <dbReference type="NCBI Taxonomy" id="27848"/>
    <lineage>
        <taxon>Eukaryota</taxon>
        <taxon>Metazoa</taxon>
        <taxon>Spiralia</taxon>
        <taxon>Lophotrochozoa</taxon>
        <taxon>Platyhelminthes</taxon>
        <taxon>Trematoda</taxon>
        <taxon>Digenea</taxon>
        <taxon>Plagiorchiida</taxon>
        <taxon>Echinostomata</taxon>
        <taxon>Echinostomatoidea</taxon>
        <taxon>Echinostomatidae</taxon>
        <taxon>Echinostoma</taxon>
    </lineage>
</organism>
<feature type="compositionally biased region" description="Basic and acidic residues" evidence="1">
    <location>
        <begin position="7"/>
        <end position="23"/>
    </location>
</feature>
<proteinExistence type="predicted"/>
<evidence type="ECO:0000313" key="2">
    <source>
        <dbReference type="EMBL" id="VDP83892.1"/>
    </source>
</evidence>
<dbReference type="AlphaFoldDB" id="A0A183ANU0"/>
<sequence length="87" mass="9888">MLRKPRLGKEDSPPSRKDSEAQRRMVGLPERIPQPVERQTVTTAPKEVAFIEDLLEDDTWVNCNQPDDDLVGNNSKELRGMVLAEET</sequence>
<evidence type="ECO:0000313" key="4">
    <source>
        <dbReference type="WBParaSite" id="ECPE_0000865101-mRNA-1"/>
    </source>
</evidence>
<dbReference type="WBParaSite" id="ECPE_0000865101-mRNA-1">
    <property type="protein sequence ID" value="ECPE_0000865101-mRNA-1"/>
    <property type="gene ID" value="ECPE_0000865101"/>
</dbReference>
<dbReference type="EMBL" id="UZAN01046228">
    <property type="protein sequence ID" value="VDP83892.1"/>
    <property type="molecule type" value="Genomic_DNA"/>
</dbReference>
<evidence type="ECO:0000313" key="3">
    <source>
        <dbReference type="Proteomes" id="UP000272942"/>
    </source>
</evidence>
<evidence type="ECO:0000256" key="1">
    <source>
        <dbReference type="SAM" id="MobiDB-lite"/>
    </source>
</evidence>
<name>A0A183ANU0_9TREM</name>
<feature type="region of interest" description="Disordered" evidence="1">
    <location>
        <begin position="1"/>
        <end position="27"/>
    </location>
</feature>
<gene>
    <name evidence="2" type="ORF">ECPE_LOCUS8625</name>
</gene>
<keyword evidence="3" id="KW-1185">Reference proteome</keyword>
<protein>
    <submittedName>
        <fullName evidence="4">Gag-pol polyprotein</fullName>
    </submittedName>
</protein>
<dbReference type="Proteomes" id="UP000272942">
    <property type="component" value="Unassembled WGS sequence"/>
</dbReference>
<accession>A0A183ANU0</accession>
<reference evidence="4" key="1">
    <citation type="submission" date="2016-06" db="UniProtKB">
        <authorList>
            <consortium name="WormBaseParasite"/>
        </authorList>
    </citation>
    <scope>IDENTIFICATION</scope>
</reference>
<reference evidence="2 3" key="2">
    <citation type="submission" date="2018-11" db="EMBL/GenBank/DDBJ databases">
        <authorList>
            <consortium name="Pathogen Informatics"/>
        </authorList>
    </citation>
    <scope>NUCLEOTIDE SEQUENCE [LARGE SCALE GENOMIC DNA]</scope>
    <source>
        <strain evidence="2 3">Egypt</strain>
    </source>
</reference>